<proteinExistence type="predicted"/>
<evidence type="ECO:0000259" key="1">
    <source>
        <dbReference type="Pfam" id="PF01850"/>
    </source>
</evidence>
<dbReference type="EMBL" id="JABELD010000023">
    <property type="protein sequence ID" value="MBU2737896.1"/>
    <property type="molecule type" value="Genomic_DNA"/>
</dbReference>
<keyword evidence="3" id="KW-1185">Reference proteome</keyword>
<feature type="domain" description="PIN" evidence="1">
    <location>
        <begin position="17"/>
        <end position="125"/>
    </location>
</feature>
<protein>
    <submittedName>
        <fullName evidence="2">Type II toxin-antitoxin system VapC family toxin</fullName>
    </submittedName>
</protein>
<evidence type="ECO:0000313" key="2">
    <source>
        <dbReference type="EMBL" id="MBU2737896.1"/>
    </source>
</evidence>
<dbReference type="Proteomes" id="UP001197028">
    <property type="component" value="Unassembled WGS sequence"/>
</dbReference>
<dbReference type="Pfam" id="PF01850">
    <property type="entry name" value="PIN"/>
    <property type="match status" value="1"/>
</dbReference>
<name>A0ABS5ZMU4_9PROT</name>
<dbReference type="RefSeq" id="WP_215862920.1">
    <property type="nucleotide sequence ID" value="NZ_JABELD010000023.1"/>
</dbReference>
<sequence length="139" mass="14978">MTASKNDPSQGLSHQCVLDASALLALLHNEPGGESVRPHVPDAVISSVNWAEVVQKCVARNVRVEGLRGDLESLGMQVLPFNADDAEVSGRLWIDTKALGLSLGDRACLALGQRLHLPVLTADRVWGSLHVDFPVQIIR</sequence>
<dbReference type="InterPro" id="IPR029060">
    <property type="entry name" value="PIN-like_dom_sf"/>
</dbReference>
<dbReference type="Gene3D" id="3.40.50.1010">
    <property type="entry name" value="5'-nuclease"/>
    <property type="match status" value="1"/>
</dbReference>
<dbReference type="InterPro" id="IPR002716">
    <property type="entry name" value="PIN_dom"/>
</dbReference>
<organism evidence="2 3">
    <name type="scientific">Acidithiobacillus concretivorus</name>
    <dbReference type="NCBI Taxonomy" id="3063952"/>
    <lineage>
        <taxon>Bacteria</taxon>
        <taxon>Pseudomonadati</taxon>
        <taxon>Pseudomonadota</taxon>
        <taxon>Acidithiobacillia</taxon>
        <taxon>Acidithiobacillales</taxon>
        <taxon>Acidithiobacillaceae</taxon>
        <taxon>Acidithiobacillus</taxon>
    </lineage>
</organism>
<reference evidence="2 3" key="1">
    <citation type="journal article" date="2021" name="ISME J.">
        <title>Genomic evolution of the class Acidithiobacillia: deep-branching Proteobacteria living in extreme acidic conditions.</title>
        <authorList>
            <person name="Moya-Beltran A."/>
            <person name="Beard S."/>
            <person name="Rojas-Villalobos C."/>
            <person name="Issotta F."/>
            <person name="Gallardo Y."/>
            <person name="Ulloa R."/>
            <person name="Giaveno A."/>
            <person name="Degli Esposti M."/>
            <person name="Johnson D.B."/>
            <person name="Quatrini R."/>
        </authorList>
    </citation>
    <scope>NUCLEOTIDE SEQUENCE [LARGE SCALE GENOMIC DNA]</scope>
    <source>
        <strain evidence="2 3">ATCC 19703</strain>
    </source>
</reference>
<gene>
    <name evidence="2" type="ORF">HJG40_03555</name>
</gene>
<dbReference type="CDD" id="cd18682">
    <property type="entry name" value="PIN_VapC-like"/>
    <property type="match status" value="1"/>
</dbReference>
<dbReference type="SUPFAM" id="SSF88723">
    <property type="entry name" value="PIN domain-like"/>
    <property type="match status" value="1"/>
</dbReference>
<comment type="caution">
    <text evidence="2">The sequence shown here is derived from an EMBL/GenBank/DDBJ whole genome shotgun (WGS) entry which is preliminary data.</text>
</comment>
<accession>A0ABS5ZMU4</accession>
<evidence type="ECO:0000313" key="3">
    <source>
        <dbReference type="Proteomes" id="UP001197028"/>
    </source>
</evidence>